<keyword evidence="1" id="KW-0175">Coiled coil</keyword>
<feature type="coiled-coil region" evidence="1">
    <location>
        <begin position="227"/>
        <end position="254"/>
    </location>
</feature>
<sequence>MLVLSLVVVVGVMAWIGTSGWRYGNQARDDLKESVDRTRAALARAAADGVLLGTEIDRAVVGYAKPHPEVRRQARTVTVTVRLSAFVGAGFVGSGDADGCYRFEAVPSAGSPSVSVREVPARSCLDRSPWPYRKPTEVADDVIVELRAAVARGGVEGAGTAQVWKTSGIRIQDTETASGRLTTLAWLDGGTGPGGKDCYEFRVTTFSVTAKQLKPDGCYRFQRERDAQAGNARRAELEAGAEKIERQMEDAMADGRLTDAEMQLALALPKPDGMGGETIDASVDRLESVERSPTEVTAVARVETVGAMWCYEFRAHLPTEAVTRHYLEQGCSF</sequence>
<dbReference type="AlphaFoldDB" id="A0A5R9FUS2"/>
<dbReference type="EMBL" id="VBZC01000019">
    <property type="protein sequence ID" value="TLS44633.1"/>
    <property type="molecule type" value="Genomic_DNA"/>
</dbReference>
<comment type="caution">
    <text evidence="2">The sequence shown here is derived from an EMBL/GenBank/DDBJ whole genome shotgun (WGS) entry which is preliminary data.</text>
</comment>
<reference evidence="2 3" key="1">
    <citation type="submission" date="2019-05" db="EMBL/GenBank/DDBJ databases">
        <title>Streptomyces sp. NEAU-C151, a novel actinomycete isolated from soil.</title>
        <authorList>
            <person name="Han L."/>
            <person name="Jiang H."/>
        </authorList>
    </citation>
    <scope>NUCLEOTIDE SEQUENCE [LARGE SCALE GENOMIC DNA]</scope>
    <source>
        <strain evidence="2 3">NEAU-C151</strain>
    </source>
</reference>
<proteinExistence type="predicted"/>
<organism evidence="2 3">
    <name type="scientific">Streptomyces montanus</name>
    <dbReference type="NCBI Taxonomy" id="2580423"/>
    <lineage>
        <taxon>Bacteria</taxon>
        <taxon>Bacillati</taxon>
        <taxon>Actinomycetota</taxon>
        <taxon>Actinomycetes</taxon>
        <taxon>Kitasatosporales</taxon>
        <taxon>Streptomycetaceae</taxon>
        <taxon>Streptomyces</taxon>
    </lineage>
</organism>
<gene>
    <name evidence="2" type="ORF">FE633_18855</name>
</gene>
<accession>A0A5R9FUS2</accession>
<keyword evidence="3" id="KW-1185">Reference proteome</keyword>
<dbReference type="Proteomes" id="UP000305906">
    <property type="component" value="Unassembled WGS sequence"/>
</dbReference>
<name>A0A5R9FUS2_9ACTN</name>
<protein>
    <submittedName>
        <fullName evidence="2">Uncharacterized protein</fullName>
    </submittedName>
</protein>
<evidence type="ECO:0000313" key="2">
    <source>
        <dbReference type="EMBL" id="TLS44633.1"/>
    </source>
</evidence>
<evidence type="ECO:0000256" key="1">
    <source>
        <dbReference type="SAM" id="Coils"/>
    </source>
</evidence>
<dbReference type="RefSeq" id="WP_138046340.1">
    <property type="nucleotide sequence ID" value="NZ_VBZC01000019.1"/>
</dbReference>
<evidence type="ECO:0000313" key="3">
    <source>
        <dbReference type="Proteomes" id="UP000305906"/>
    </source>
</evidence>